<dbReference type="Proteomes" id="UP000321328">
    <property type="component" value="Unassembled WGS sequence"/>
</dbReference>
<organism evidence="3 4">
    <name type="scientific">Pseudonocardia asaccharolytica DSM 44247 = NBRC 16224</name>
    <dbReference type="NCBI Taxonomy" id="1123024"/>
    <lineage>
        <taxon>Bacteria</taxon>
        <taxon>Bacillati</taxon>
        <taxon>Actinomycetota</taxon>
        <taxon>Actinomycetes</taxon>
        <taxon>Pseudonocardiales</taxon>
        <taxon>Pseudonocardiaceae</taxon>
        <taxon>Pseudonocardia</taxon>
    </lineage>
</organism>
<keyword evidence="2" id="KW-0812">Transmembrane</keyword>
<sequence length="100" mass="10138">MLATRTTTASTAAAEGIVRAGRCAAEKVSGAVVGFMVASGVLVGLTARPWGGGALFPRRRKATRHGRRGSRSRAARQGRRAATRSAAPRPAGEPAGRGAG</sequence>
<feature type="compositionally biased region" description="Low complexity" evidence="1">
    <location>
        <begin position="83"/>
        <end position="94"/>
    </location>
</feature>
<comment type="caution">
    <text evidence="3">The sequence shown here is derived from an EMBL/GenBank/DDBJ whole genome shotgun (WGS) entry which is preliminary data.</text>
</comment>
<dbReference type="STRING" id="1123024.GCA_000423625_04725"/>
<gene>
    <name evidence="3" type="ORF">PA7_40430</name>
</gene>
<accession>A0A511D5Z0</accession>
<keyword evidence="2" id="KW-1133">Transmembrane helix</keyword>
<name>A0A511D5Z0_9PSEU</name>
<dbReference type="EMBL" id="BJVI01000061">
    <property type="protein sequence ID" value="GEL20206.1"/>
    <property type="molecule type" value="Genomic_DNA"/>
</dbReference>
<proteinExistence type="predicted"/>
<feature type="region of interest" description="Disordered" evidence="1">
    <location>
        <begin position="51"/>
        <end position="100"/>
    </location>
</feature>
<dbReference type="AlphaFoldDB" id="A0A511D5Z0"/>
<feature type="compositionally biased region" description="Basic residues" evidence="1">
    <location>
        <begin position="57"/>
        <end position="82"/>
    </location>
</feature>
<evidence type="ECO:0000313" key="3">
    <source>
        <dbReference type="EMBL" id="GEL20206.1"/>
    </source>
</evidence>
<feature type="transmembrane region" description="Helical" evidence="2">
    <location>
        <begin position="30"/>
        <end position="51"/>
    </location>
</feature>
<evidence type="ECO:0000256" key="2">
    <source>
        <dbReference type="SAM" id="Phobius"/>
    </source>
</evidence>
<keyword evidence="4" id="KW-1185">Reference proteome</keyword>
<evidence type="ECO:0000313" key="4">
    <source>
        <dbReference type="Proteomes" id="UP000321328"/>
    </source>
</evidence>
<dbReference type="RefSeq" id="WP_028931857.1">
    <property type="nucleotide sequence ID" value="NZ_AUII01000042.1"/>
</dbReference>
<keyword evidence="2" id="KW-0472">Membrane</keyword>
<reference evidence="3 4" key="1">
    <citation type="submission" date="2019-07" db="EMBL/GenBank/DDBJ databases">
        <title>Whole genome shotgun sequence of Pseudonocardia asaccharolytica NBRC 16224.</title>
        <authorList>
            <person name="Hosoyama A."/>
            <person name="Uohara A."/>
            <person name="Ohji S."/>
            <person name="Ichikawa N."/>
        </authorList>
    </citation>
    <scope>NUCLEOTIDE SEQUENCE [LARGE SCALE GENOMIC DNA]</scope>
    <source>
        <strain evidence="3 4">NBRC 16224</strain>
    </source>
</reference>
<protein>
    <submittedName>
        <fullName evidence="3">Uncharacterized protein</fullName>
    </submittedName>
</protein>
<evidence type="ECO:0000256" key="1">
    <source>
        <dbReference type="SAM" id="MobiDB-lite"/>
    </source>
</evidence>